<dbReference type="InterPro" id="IPR014756">
    <property type="entry name" value="Ig_E-set"/>
</dbReference>
<feature type="domain" description="Galactose oxidase-like Early set" evidence="3">
    <location>
        <begin position="555"/>
        <end position="649"/>
    </location>
</feature>
<dbReference type="InterPro" id="IPR011043">
    <property type="entry name" value="Gal_Oxase/kelch_b-propeller"/>
</dbReference>
<dbReference type="EMBL" id="BOOY01000026">
    <property type="protein sequence ID" value="GIJ04287.1"/>
    <property type="molecule type" value="Genomic_DNA"/>
</dbReference>
<feature type="domain" description="GlxA-like beta barrel" evidence="4">
    <location>
        <begin position="153"/>
        <end position="254"/>
    </location>
</feature>
<dbReference type="SUPFAM" id="SSF81296">
    <property type="entry name" value="E set domains"/>
    <property type="match status" value="1"/>
</dbReference>
<dbReference type="Pfam" id="PF21110">
    <property type="entry name" value="GlxA"/>
    <property type="match status" value="1"/>
</dbReference>
<dbReference type="Gene3D" id="2.130.10.80">
    <property type="entry name" value="Galactose oxidase/kelch, beta-propeller"/>
    <property type="match status" value="2"/>
</dbReference>
<dbReference type="Pfam" id="PF07250">
    <property type="entry name" value="Glyoxal_oxid_N"/>
    <property type="match status" value="1"/>
</dbReference>
<dbReference type="CDD" id="cd02851">
    <property type="entry name" value="E_set_GO_C"/>
    <property type="match status" value="1"/>
</dbReference>
<keyword evidence="6" id="KW-1185">Reference proteome</keyword>
<proteinExistence type="predicted"/>
<dbReference type="InterPro" id="IPR009880">
    <property type="entry name" value="Glyoxal_oxidase_N"/>
</dbReference>
<dbReference type="RefSeq" id="WP_203939504.1">
    <property type="nucleotide sequence ID" value="NZ_BAAAGJ010000002.1"/>
</dbReference>
<dbReference type="PANTHER" id="PTHR32208">
    <property type="entry name" value="SECRETED PROTEIN-RELATED"/>
    <property type="match status" value="1"/>
</dbReference>
<comment type="caution">
    <text evidence="5">The sequence shown here is derived from an EMBL/GenBank/DDBJ whole genome shotgun (WGS) entry which is preliminary data.</text>
</comment>
<name>A0A8J4DJK1_9ACTN</name>
<sequence>MRTPRPRPTVARRLLSALATLAVLAVLGVVNRPIVAYGAGVYHEFSINRQSYKERHGHWAMLPVPKGFQVNAIHAALLSTGKVLIIAGSGNNREDFEAGTFRTVLYDPKDDSFREVPTPTDVFCAGHTFLPNGNLLVAGGTKSYEVLEKDITHAAGVMKIKNESAVGGPRTFPKGTRLTGRDGRVYATRDDLTVPAAKVMKHGAKVMQHAGEAEVWVDAVEPGDAAIVLQPAQYRIEGLRGADARNLYGLSDKITREKQEYGGDRTSYEFDPVAERYVKTGPMVKHRWYPTLAELPSGDILAVSGLDEFGRMIPGDNERYLKDQKRWVDAPNLTRVFPTYPALHLTADDRLFFSGANSGYGSDTEGRTPGLWDLKTNRFREVPGLRDPRMTETASSVLLPPAQDQRVMIFGGGEVGESPVSTARTDIVDLTERNPRYVPGPDLPHPTRYLSTVLLPDDTVFTTGGSSGYRGGEYRGKPRSDLFNAQLYRPARNRFEPMADSTVGRNYHAEALLLADGRVITLGGDPLYDETGKNPGTFEKRIEIWSPPYLFKGDRPVITGGPEAVKRGTTVTFATPAPGRIRAARLMRPGAVTHVTDVDQRSVALDVTPGPGSVGLSIPKKKGLVPSGYYMLFLVDHDGVPSVGRWVRVR</sequence>
<gene>
    <name evidence="5" type="ORF">Sya03_36390</name>
</gene>
<dbReference type="Pfam" id="PF09118">
    <property type="entry name" value="GO-like_E_set"/>
    <property type="match status" value="1"/>
</dbReference>
<evidence type="ECO:0000259" key="3">
    <source>
        <dbReference type="Pfam" id="PF09118"/>
    </source>
</evidence>
<evidence type="ECO:0008006" key="7">
    <source>
        <dbReference type="Google" id="ProtNLM"/>
    </source>
</evidence>
<keyword evidence="1" id="KW-0732">Signal</keyword>
<dbReference type="SUPFAM" id="SSF50965">
    <property type="entry name" value="Galactose oxidase, central domain"/>
    <property type="match status" value="2"/>
</dbReference>
<dbReference type="InterPro" id="IPR015202">
    <property type="entry name" value="GO-like_E_set"/>
</dbReference>
<evidence type="ECO:0000313" key="5">
    <source>
        <dbReference type="EMBL" id="GIJ04287.1"/>
    </source>
</evidence>
<dbReference type="AlphaFoldDB" id="A0A8J4DJK1"/>
<evidence type="ECO:0000313" key="6">
    <source>
        <dbReference type="Proteomes" id="UP000652013"/>
    </source>
</evidence>
<dbReference type="Gene3D" id="2.60.40.10">
    <property type="entry name" value="Immunoglobulins"/>
    <property type="match status" value="1"/>
</dbReference>
<evidence type="ECO:0000259" key="2">
    <source>
        <dbReference type="Pfam" id="PF07250"/>
    </source>
</evidence>
<evidence type="ECO:0000256" key="1">
    <source>
        <dbReference type="ARBA" id="ARBA00022729"/>
    </source>
</evidence>
<accession>A0A8J4DJK1</accession>
<dbReference type="InterPro" id="IPR013783">
    <property type="entry name" value="Ig-like_fold"/>
</dbReference>
<dbReference type="GO" id="GO:0005975">
    <property type="term" value="P:carbohydrate metabolic process"/>
    <property type="evidence" value="ECO:0007669"/>
    <property type="project" value="UniProtKB-ARBA"/>
</dbReference>
<dbReference type="PANTHER" id="PTHR32208:SF21">
    <property type="entry name" value="LOW QUALITY PROTEIN: ALDEHYDE OXIDASE GLOX-LIKE"/>
    <property type="match status" value="1"/>
</dbReference>
<organism evidence="5 6">
    <name type="scientific">Spirilliplanes yamanashiensis</name>
    <dbReference type="NCBI Taxonomy" id="42233"/>
    <lineage>
        <taxon>Bacteria</taxon>
        <taxon>Bacillati</taxon>
        <taxon>Actinomycetota</taxon>
        <taxon>Actinomycetes</taxon>
        <taxon>Micromonosporales</taxon>
        <taxon>Micromonosporaceae</taxon>
        <taxon>Spirilliplanes</taxon>
    </lineage>
</organism>
<evidence type="ECO:0000259" key="4">
    <source>
        <dbReference type="Pfam" id="PF21110"/>
    </source>
</evidence>
<dbReference type="InterPro" id="IPR037293">
    <property type="entry name" value="Gal_Oxidase_central_sf"/>
</dbReference>
<feature type="domain" description="Glyoxal oxidase N-terminal" evidence="2">
    <location>
        <begin position="283"/>
        <end position="549"/>
    </location>
</feature>
<dbReference type="Proteomes" id="UP000652013">
    <property type="component" value="Unassembled WGS sequence"/>
</dbReference>
<dbReference type="InterPro" id="IPR049305">
    <property type="entry name" value="GlxA-like_b-barrel"/>
</dbReference>
<protein>
    <recommendedName>
        <fullName evidence="7">Galactose oxidase</fullName>
    </recommendedName>
</protein>
<reference evidence="5" key="1">
    <citation type="submission" date="2021-01" db="EMBL/GenBank/DDBJ databases">
        <title>Whole genome shotgun sequence of Spirilliplanes yamanashiensis NBRC 15828.</title>
        <authorList>
            <person name="Komaki H."/>
            <person name="Tamura T."/>
        </authorList>
    </citation>
    <scope>NUCLEOTIDE SEQUENCE</scope>
    <source>
        <strain evidence="5">NBRC 15828</strain>
    </source>
</reference>